<reference evidence="8" key="1">
    <citation type="submission" date="2023-03" db="EMBL/GenBank/DDBJ databases">
        <title>Andean soil-derived lignocellulolytic bacterial consortium as a source of novel taxa and putative plastic-active enzymes.</title>
        <authorList>
            <person name="Diaz-Garcia L."/>
            <person name="Chuvochina M."/>
            <person name="Feuerriegel G."/>
            <person name="Bunk B."/>
            <person name="Sproer C."/>
            <person name="Streit W.R."/>
            <person name="Rodriguez L.M."/>
            <person name="Overmann J."/>
            <person name="Jimenez D.J."/>
        </authorList>
    </citation>
    <scope>NUCLEOTIDE SEQUENCE</scope>
    <source>
        <strain evidence="8">MAG 7</strain>
    </source>
</reference>
<dbReference type="Pfam" id="PF21365">
    <property type="entry name" value="Glyco_hydro_31_3rd"/>
    <property type="match status" value="1"/>
</dbReference>
<dbReference type="SUPFAM" id="SSF51445">
    <property type="entry name" value="(Trans)glycosidases"/>
    <property type="match status" value="1"/>
</dbReference>
<dbReference type="PANTHER" id="PTHR43863:SF2">
    <property type="entry name" value="MALTASE-GLUCOAMYLASE"/>
    <property type="match status" value="1"/>
</dbReference>
<feature type="domain" description="DUF5110" evidence="6">
    <location>
        <begin position="680"/>
        <end position="748"/>
    </location>
</feature>
<evidence type="ECO:0000259" key="5">
    <source>
        <dbReference type="Pfam" id="PF13802"/>
    </source>
</evidence>
<evidence type="ECO:0000259" key="4">
    <source>
        <dbReference type="Pfam" id="PF01055"/>
    </source>
</evidence>
<name>A0AAJ5WRR6_9BACT</name>
<dbReference type="PANTHER" id="PTHR43863">
    <property type="entry name" value="HYDROLASE, PUTATIVE (AFU_ORTHOLOGUE AFUA_1G03140)-RELATED"/>
    <property type="match status" value="1"/>
</dbReference>
<dbReference type="Gene3D" id="3.20.20.80">
    <property type="entry name" value="Glycosidases"/>
    <property type="match status" value="1"/>
</dbReference>
<evidence type="ECO:0000256" key="2">
    <source>
        <dbReference type="RuleBase" id="RU361185"/>
    </source>
</evidence>
<dbReference type="InterPro" id="IPR013780">
    <property type="entry name" value="Glyco_hydro_b"/>
</dbReference>
<feature type="domain" description="Glycoside hydrolase family 31 TIM barrel" evidence="4">
    <location>
        <begin position="240"/>
        <end position="568"/>
    </location>
</feature>
<evidence type="ECO:0000259" key="6">
    <source>
        <dbReference type="Pfam" id="PF17137"/>
    </source>
</evidence>
<dbReference type="InterPro" id="IPR033403">
    <property type="entry name" value="DUF5110"/>
</dbReference>
<dbReference type="Pfam" id="PF17137">
    <property type="entry name" value="DUF5110"/>
    <property type="match status" value="1"/>
</dbReference>
<keyword evidence="2 8" id="KW-0378">Hydrolase</keyword>
<feature type="signal peptide" evidence="3">
    <location>
        <begin position="1"/>
        <end position="20"/>
    </location>
</feature>
<accession>A0AAJ5WRR6</accession>
<dbReference type="InterPro" id="IPR017853">
    <property type="entry name" value="GH"/>
</dbReference>
<dbReference type="GO" id="GO:0030246">
    <property type="term" value="F:carbohydrate binding"/>
    <property type="evidence" value="ECO:0007669"/>
    <property type="project" value="InterPro"/>
</dbReference>
<dbReference type="AlphaFoldDB" id="A0AAJ5WRR6"/>
<dbReference type="InterPro" id="IPR011013">
    <property type="entry name" value="Gal_mutarotase_sf_dom"/>
</dbReference>
<dbReference type="InterPro" id="IPR025887">
    <property type="entry name" value="Glyco_hydro_31_N_dom"/>
</dbReference>
<keyword evidence="2" id="KW-0326">Glycosidase</keyword>
<dbReference type="InterPro" id="IPR000322">
    <property type="entry name" value="Glyco_hydro_31_TIM"/>
</dbReference>
<dbReference type="CDD" id="cd14752">
    <property type="entry name" value="GH31_N"/>
    <property type="match status" value="1"/>
</dbReference>
<dbReference type="Pfam" id="PF13802">
    <property type="entry name" value="Gal_mutarotas_2"/>
    <property type="match status" value="1"/>
</dbReference>
<dbReference type="Pfam" id="PF01055">
    <property type="entry name" value="Glyco_hydro_31_2nd"/>
    <property type="match status" value="1"/>
</dbReference>
<dbReference type="Gene3D" id="2.60.40.1180">
    <property type="entry name" value="Golgi alpha-mannosidase II"/>
    <property type="match status" value="2"/>
</dbReference>
<dbReference type="CDD" id="cd06591">
    <property type="entry name" value="GH31_xylosidase_XylS"/>
    <property type="match status" value="1"/>
</dbReference>
<dbReference type="Gene3D" id="2.60.40.1760">
    <property type="entry name" value="glycosyl hydrolase (family 31)"/>
    <property type="match status" value="1"/>
</dbReference>
<dbReference type="InterPro" id="IPR051816">
    <property type="entry name" value="Glycosyl_Hydrolase_31"/>
</dbReference>
<dbReference type="EMBL" id="CP119311">
    <property type="protein sequence ID" value="WEK34498.1"/>
    <property type="molecule type" value="Genomic_DNA"/>
</dbReference>
<feature type="domain" description="Glycoside hydrolase family 31 N-terminal" evidence="5">
    <location>
        <begin position="39"/>
        <end position="198"/>
    </location>
</feature>
<evidence type="ECO:0000313" key="8">
    <source>
        <dbReference type="EMBL" id="WEK34498.1"/>
    </source>
</evidence>
<dbReference type="SUPFAM" id="SSF51011">
    <property type="entry name" value="Glycosyl hydrolase domain"/>
    <property type="match status" value="1"/>
</dbReference>
<protein>
    <submittedName>
        <fullName evidence="8">Glycoside hydrolase family 31 protein</fullName>
    </submittedName>
</protein>
<evidence type="ECO:0000256" key="1">
    <source>
        <dbReference type="ARBA" id="ARBA00007806"/>
    </source>
</evidence>
<sequence length="777" mass="88582">MKCASIVLLVLLGWAQAAISQDFTPTATGFKARVNDIDIELQVFGKGIFRVIKTPAGKLLQKESLSVIKTAQPGSFTVMQRMDHASLQQDSLRVILNFHNGRISFGHANEQWLLQELPEGAALQPVRDLDRTSYRIRQGFTLTAEEAIYGLGQQQNGLLNQRGQQFRLEQENMKVAIPFFQSTKGYGIFWDNYSPTTFTDNAAGCSFDSEIGQGIDYYFLYGGHADGVIARMRELTGQAPLMPLWVFGFNQSRERYKTQYELVDVVKKYRALQVPLDGIIQDWQYWGKDPNWNAMTFDSSTFPEPKKMVDSVHQLKAHLFIVAWPGFGPQTKQYADFGQKKWLLDFETWPPKNNTRPYDVYHPAARDLYWEYMNKGLFSLDTDAWWLDCTEPDHVNKKDEDLNLPTYLGSFRSVRNAFPLQHVRGVYEHQRRSTDTKRVTILTRSAFAGQQRYSANTWSGDVVSNWPTFRKQIAAGLNFSLCGIPYWNTDIGGFFAGSYRDAGGAANPEFRELYTRWMQFACFTPMMRSHGTDIPREIYQFGQRGDRIFDVQEKFIRLRYQLLPYSYATAWQVTHHAGSFIRALPMDFAADTATHAIDNEFLYGSALLVAPVTSYGAQQQSVYLPAGSNWFDFWTGEKLAGGRTINAPTPLEQLPLYVKAGAILPWAAVVQYAEEKRWDNLEIRVYPGADGKFILYEDENNGYNYEKGLYTEIPFFWDEPKQTLTIGARKGKFNGMPAKRQFNIVVVNRGKGTGVEAATQFNKTVTYTGKAISIRLP</sequence>
<feature type="chain" id="PRO_5042578849" evidence="3">
    <location>
        <begin position="21"/>
        <end position="777"/>
    </location>
</feature>
<comment type="similarity">
    <text evidence="1 2">Belongs to the glycosyl hydrolase 31 family.</text>
</comment>
<gene>
    <name evidence="8" type="ORF">P0Y53_18580</name>
</gene>
<dbReference type="InterPro" id="IPR048395">
    <property type="entry name" value="Glyco_hydro_31_C"/>
</dbReference>
<dbReference type="GO" id="GO:0005975">
    <property type="term" value="P:carbohydrate metabolic process"/>
    <property type="evidence" value="ECO:0007669"/>
    <property type="project" value="InterPro"/>
</dbReference>
<evidence type="ECO:0000259" key="7">
    <source>
        <dbReference type="Pfam" id="PF21365"/>
    </source>
</evidence>
<dbReference type="Proteomes" id="UP001220610">
    <property type="component" value="Chromosome"/>
</dbReference>
<dbReference type="SUPFAM" id="SSF74650">
    <property type="entry name" value="Galactose mutarotase-like"/>
    <property type="match status" value="1"/>
</dbReference>
<evidence type="ECO:0000256" key="3">
    <source>
        <dbReference type="SAM" id="SignalP"/>
    </source>
</evidence>
<feature type="domain" description="Glycosyl hydrolase family 31 C-terminal" evidence="7">
    <location>
        <begin position="580"/>
        <end position="664"/>
    </location>
</feature>
<evidence type="ECO:0000313" key="9">
    <source>
        <dbReference type="Proteomes" id="UP001220610"/>
    </source>
</evidence>
<keyword evidence="3" id="KW-0732">Signal</keyword>
<organism evidence="8 9">
    <name type="scientific">Candidatus Pseudobacter hemicellulosilyticus</name>
    <dbReference type="NCBI Taxonomy" id="3121375"/>
    <lineage>
        <taxon>Bacteria</taxon>
        <taxon>Pseudomonadati</taxon>
        <taxon>Bacteroidota</taxon>
        <taxon>Chitinophagia</taxon>
        <taxon>Chitinophagales</taxon>
        <taxon>Chitinophagaceae</taxon>
        <taxon>Pseudobacter</taxon>
    </lineage>
</organism>
<dbReference type="GO" id="GO:0004553">
    <property type="term" value="F:hydrolase activity, hydrolyzing O-glycosyl compounds"/>
    <property type="evidence" value="ECO:0007669"/>
    <property type="project" value="InterPro"/>
</dbReference>
<proteinExistence type="inferred from homology"/>